<evidence type="ECO:0000313" key="2">
    <source>
        <dbReference type="EMBL" id="JAT47524.1"/>
    </source>
</evidence>
<feature type="region of interest" description="Disordered" evidence="1">
    <location>
        <begin position="17"/>
        <end position="85"/>
    </location>
</feature>
<dbReference type="InterPro" id="IPR039620">
    <property type="entry name" value="BKI1/MAKR1/3/4"/>
</dbReference>
<accession>A0A1D1XYQ0</accession>
<feature type="compositionally biased region" description="Basic and acidic residues" evidence="1">
    <location>
        <begin position="246"/>
        <end position="256"/>
    </location>
</feature>
<dbReference type="EMBL" id="GDJX01020412">
    <property type="protein sequence ID" value="JAT47524.1"/>
    <property type="molecule type" value="Transcribed_RNA"/>
</dbReference>
<evidence type="ECO:0000256" key="1">
    <source>
        <dbReference type="SAM" id="MobiDB-lite"/>
    </source>
</evidence>
<dbReference type="GO" id="GO:0005886">
    <property type="term" value="C:plasma membrane"/>
    <property type="evidence" value="ECO:0007669"/>
    <property type="project" value="InterPro"/>
</dbReference>
<gene>
    <name evidence="2" type="primary">BKI1_0</name>
    <name evidence="2" type="ORF">g.93284</name>
</gene>
<feature type="region of interest" description="Disordered" evidence="1">
    <location>
        <begin position="107"/>
        <end position="158"/>
    </location>
</feature>
<name>A0A1D1XYQ0_9ARAE</name>
<feature type="region of interest" description="Disordered" evidence="1">
    <location>
        <begin position="243"/>
        <end position="263"/>
    </location>
</feature>
<protein>
    <submittedName>
        <fullName evidence="2">Putative BRI1 kinase inhibitor 1</fullName>
    </submittedName>
</protein>
<dbReference type="PANTHER" id="PTHR33312:SF19">
    <property type="entry name" value="BRI1 KINASE INHIBITOR 1"/>
    <property type="match status" value="1"/>
</dbReference>
<sequence length="320" mass="34912">SLSLSLFIGEMEYEEHSRKRELKEAKAEEGEVIRPMEEREAPRSSPSPDFSFTISFDSPTTTTTTRSTTSTPSILTRCSKPLPPKSVDLTPADDLFFQGHILPLQLSSRPPLVSPVGPRTSQNDTASGDQNPCSTAATGRTNSASDSSSSSNSNGDTKFKNRALSLLVRGFKKWWRGDGGANGKKIDGNKETKRKALDVMTRTLKRYMGEVEMLFSFRSGRGRRSDLRRRPYSFSGVNSKAVMVRGEQRQPRRRGEFSAPTSRLTSPVNSGLLVAADVKPCSSDASSIEELQNAIQAAIAHCKSSIATKEDGGNSTVVKD</sequence>
<feature type="non-terminal residue" evidence="2">
    <location>
        <position position="1"/>
    </location>
</feature>
<organism evidence="2">
    <name type="scientific">Anthurium amnicola</name>
    <dbReference type="NCBI Taxonomy" id="1678845"/>
    <lineage>
        <taxon>Eukaryota</taxon>
        <taxon>Viridiplantae</taxon>
        <taxon>Streptophyta</taxon>
        <taxon>Embryophyta</taxon>
        <taxon>Tracheophyta</taxon>
        <taxon>Spermatophyta</taxon>
        <taxon>Magnoliopsida</taxon>
        <taxon>Liliopsida</taxon>
        <taxon>Araceae</taxon>
        <taxon>Pothoideae</taxon>
        <taxon>Potheae</taxon>
        <taxon>Anthurium</taxon>
    </lineage>
</organism>
<feature type="compositionally biased region" description="Low complexity" evidence="1">
    <location>
        <begin position="44"/>
        <end position="77"/>
    </location>
</feature>
<feature type="compositionally biased region" description="Polar residues" evidence="1">
    <location>
        <begin position="119"/>
        <end position="141"/>
    </location>
</feature>
<dbReference type="AlphaFoldDB" id="A0A1D1XYQ0"/>
<feature type="compositionally biased region" description="Basic and acidic residues" evidence="1">
    <location>
        <begin position="17"/>
        <end position="42"/>
    </location>
</feature>
<dbReference type="GO" id="GO:0019210">
    <property type="term" value="F:kinase inhibitor activity"/>
    <property type="evidence" value="ECO:0007669"/>
    <property type="project" value="InterPro"/>
</dbReference>
<dbReference type="PANTHER" id="PTHR33312">
    <property type="entry name" value="MEMBRANE-ASSOCIATED KINASE REGULATOR 4-RELATED"/>
    <property type="match status" value="1"/>
</dbReference>
<feature type="compositionally biased region" description="Low complexity" evidence="1">
    <location>
        <begin position="142"/>
        <end position="154"/>
    </location>
</feature>
<proteinExistence type="predicted"/>
<reference evidence="2" key="1">
    <citation type="submission" date="2015-07" db="EMBL/GenBank/DDBJ databases">
        <title>Transcriptome Assembly of Anthurium amnicola.</title>
        <authorList>
            <person name="Suzuki J."/>
        </authorList>
    </citation>
    <scope>NUCLEOTIDE SEQUENCE</scope>
</reference>